<dbReference type="KEGG" id="ttz:FHG85_00590"/>
<dbReference type="PANTHER" id="PTHR32063">
    <property type="match status" value="1"/>
</dbReference>
<feature type="transmembrane region" description="Helical" evidence="1">
    <location>
        <begin position="520"/>
        <end position="545"/>
    </location>
</feature>
<dbReference type="Gene3D" id="3.30.70.1440">
    <property type="entry name" value="Multidrug efflux transporter AcrB pore domain"/>
    <property type="match status" value="1"/>
</dbReference>
<keyword evidence="3" id="KW-1185">Reference proteome</keyword>
<dbReference type="Gene3D" id="3.30.70.1320">
    <property type="entry name" value="Multidrug efflux transporter AcrB pore domain like"/>
    <property type="match status" value="1"/>
</dbReference>
<dbReference type="Gene3D" id="3.30.2090.10">
    <property type="entry name" value="Multidrug efflux transporter AcrB TolC docking domain, DN and DC subdomains"/>
    <property type="match status" value="2"/>
</dbReference>
<name>A0A7D4CF82_9BACT</name>
<feature type="transmembrane region" description="Helical" evidence="1">
    <location>
        <begin position="998"/>
        <end position="1024"/>
    </location>
</feature>
<feature type="transmembrane region" description="Helical" evidence="1">
    <location>
        <begin position="924"/>
        <end position="946"/>
    </location>
</feature>
<dbReference type="Pfam" id="PF00873">
    <property type="entry name" value="ACR_tran"/>
    <property type="match status" value="1"/>
</dbReference>
<dbReference type="AlphaFoldDB" id="A0A7D4CF82"/>
<protein>
    <submittedName>
        <fullName evidence="2">Efflux RND transporter permease subunit</fullName>
    </submittedName>
</protein>
<proteinExistence type="predicted"/>
<dbReference type="InterPro" id="IPR027463">
    <property type="entry name" value="AcrB_DN_DC_subdom"/>
</dbReference>
<sequence length="1042" mass="114297">MKLPQVAVKRPVFTAMLFVAILLFGLVSLVKLPLDIMPEMELPTLTVITVYPGASADEVEEQVSKKLEKILSGTEHLKEITSQSKENVSFVQLQFEWGTDITSAANNARDLIELVKNKLPRDAHNPIIFKVNSSLMPVLVYGVTANESYNGLYKIVDDEVASKLRKVPGVGSVITIGAPEREIKVDIDPVKLHAYNLSLNQIATILKAQNISIPGGNIKVGDNDYSVRIPGDISDVEELKDLALISFNGKVIRLSDVADIRDEYKEKDDVGRTTNGKGVTLMVQKQSGENTLAVVEKVRAKIKEIEPNIPADVQISEVMKSDELITESINNLSESLWYALFFVVLVVMAFLRNWKQSVIVFITIPFSLIVAFIVMFASGWTINIFSLMSLVVASGMVVDNAIVVLENITQHIEKGAKPKQAAIFGSSEMGMAISASTLTTIVVFLPMIFMGGIVGIMFKQLAILTSVTLLASLFTALTLTPMASSQLLKGMKKGEERKHGKLYEWSERNFQRLEDAYKKALAWVVHHKTVTVIVALVVLAFSLWVGKGLGTDYIPEFDAGDVVAVIETEVGTSTTKTDSVAQVVMQIFKEEIPEMIPNSLASVSGQTEEGLLSSVGFSEGKNIATVMCHLTKPNERESSAKKIADRIRPRIAAIPEVENFRLLGGSILSAAVTGNKKPIEVEISGNNFSSLNAVAEAITARMRESNYFSDVINNVDKGKLEVQIKVDKQKASAMALNSAMIGLQVRQSIYGTEAGEFKEGGDEYDITLRYSPKFRNDINQIRNIQLKNLLNQTIPLYAVADVEMGTSPLQINRKGQQRVVKVMAELNDVSLGEAQKETKRIIAGLDIPSDVTVEIAGQTSDQGESFGDLYLILALGVLLVYMVMASQFESFRDPFIIMFAVPVTFIGVIWAFKVTGLTLSITTFVGVIMLMGIVVNNGIVLVDYTNLLRKRGYKLYDAIAEAGRSRLRPVLMTTFTTLLGMVPMATSTGMGREAYSPLGITMIGGLLVSTLITLLLVPTIYAIFHDHERKHESDTNKSVLFN</sequence>
<accession>A0A7D4CF82</accession>
<dbReference type="SUPFAM" id="SSF82693">
    <property type="entry name" value="Multidrug efflux transporter AcrB pore domain, PN1, PN2, PC1 and PC2 subdomains"/>
    <property type="match status" value="3"/>
</dbReference>
<dbReference type="InterPro" id="IPR001036">
    <property type="entry name" value="Acrflvin-R"/>
</dbReference>
<dbReference type="GO" id="GO:0005886">
    <property type="term" value="C:plasma membrane"/>
    <property type="evidence" value="ECO:0007669"/>
    <property type="project" value="TreeGrafter"/>
</dbReference>
<feature type="transmembrane region" description="Helical" evidence="1">
    <location>
        <begin position="12"/>
        <end position="34"/>
    </location>
</feature>
<feature type="transmembrane region" description="Helical" evidence="1">
    <location>
        <begin position="869"/>
        <end position="888"/>
    </location>
</feature>
<keyword evidence="1" id="KW-1133">Transmembrane helix</keyword>
<feature type="transmembrane region" description="Helical" evidence="1">
    <location>
        <begin position="358"/>
        <end position="378"/>
    </location>
</feature>
<feature type="transmembrane region" description="Helical" evidence="1">
    <location>
        <begin position="967"/>
        <end position="986"/>
    </location>
</feature>
<evidence type="ECO:0000313" key="3">
    <source>
        <dbReference type="Proteomes" id="UP000500961"/>
    </source>
</evidence>
<dbReference type="PRINTS" id="PR00702">
    <property type="entry name" value="ACRIFLAVINRP"/>
</dbReference>
<keyword evidence="1" id="KW-0812">Transmembrane</keyword>
<dbReference type="EMBL" id="CP041345">
    <property type="protein sequence ID" value="QKG78826.1"/>
    <property type="molecule type" value="Genomic_DNA"/>
</dbReference>
<dbReference type="GO" id="GO:0042910">
    <property type="term" value="F:xenobiotic transmembrane transporter activity"/>
    <property type="evidence" value="ECO:0007669"/>
    <property type="project" value="TreeGrafter"/>
</dbReference>
<feature type="transmembrane region" description="Helical" evidence="1">
    <location>
        <begin position="895"/>
        <end position="912"/>
    </location>
</feature>
<evidence type="ECO:0000313" key="2">
    <source>
        <dbReference type="EMBL" id="QKG78826.1"/>
    </source>
</evidence>
<feature type="transmembrane region" description="Helical" evidence="1">
    <location>
        <begin position="429"/>
        <end position="449"/>
    </location>
</feature>
<organism evidence="2 3">
    <name type="scientific">Tenuifilum thalassicum</name>
    <dbReference type="NCBI Taxonomy" id="2590900"/>
    <lineage>
        <taxon>Bacteria</taxon>
        <taxon>Pseudomonadati</taxon>
        <taxon>Bacteroidota</taxon>
        <taxon>Bacteroidia</taxon>
        <taxon>Bacteroidales</taxon>
        <taxon>Tenuifilaceae</taxon>
        <taxon>Tenuifilum</taxon>
    </lineage>
</organism>
<feature type="transmembrane region" description="Helical" evidence="1">
    <location>
        <begin position="335"/>
        <end position="351"/>
    </location>
</feature>
<dbReference type="RefSeq" id="WP_173072341.1">
    <property type="nucleotide sequence ID" value="NZ_CP041345.1"/>
</dbReference>
<gene>
    <name evidence="2" type="ORF">FHG85_00590</name>
</gene>
<evidence type="ECO:0000256" key="1">
    <source>
        <dbReference type="SAM" id="Phobius"/>
    </source>
</evidence>
<feature type="transmembrane region" description="Helical" evidence="1">
    <location>
        <begin position="461"/>
        <end position="483"/>
    </location>
</feature>
<dbReference type="SUPFAM" id="SSF82714">
    <property type="entry name" value="Multidrug efflux transporter AcrB TolC docking domain, DN and DC subdomains"/>
    <property type="match status" value="2"/>
</dbReference>
<dbReference type="Proteomes" id="UP000500961">
    <property type="component" value="Chromosome"/>
</dbReference>
<keyword evidence="1" id="KW-0472">Membrane</keyword>
<dbReference type="Gene3D" id="1.20.1640.10">
    <property type="entry name" value="Multidrug efflux transporter AcrB transmembrane domain"/>
    <property type="match status" value="2"/>
</dbReference>
<dbReference type="Gene3D" id="3.30.70.1430">
    <property type="entry name" value="Multidrug efflux transporter AcrB pore domain"/>
    <property type="match status" value="2"/>
</dbReference>
<dbReference type="SUPFAM" id="SSF82866">
    <property type="entry name" value="Multidrug efflux transporter AcrB transmembrane domain"/>
    <property type="match status" value="2"/>
</dbReference>
<reference evidence="2 3" key="1">
    <citation type="submission" date="2019-07" db="EMBL/GenBank/DDBJ databases">
        <title>Thalassofilum flectens gen. nov., sp. nov., a novel moderate thermophilic anaerobe from a shallow sea hot spring in Kunashir Island (Russia), representing a new family in the order Bacteroidales, and proposal of Thalassofilacea fam. nov.</title>
        <authorList>
            <person name="Kochetkova T.V."/>
            <person name="Podosokorskaya O.A."/>
            <person name="Novikov A."/>
            <person name="Elcheninov A.G."/>
            <person name="Toshchakov S.V."/>
            <person name="Kublanov I.V."/>
        </authorList>
    </citation>
    <scope>NUCLEOTIDE SEQUENCE [LARGE SCALE GENOMIC DNA]</scope>
    <source>
        <strain evidence="2 3">38-H</strain>
    </source>
</reference>
<dbReference type="PANTHER" id="PTHR32063:SF0">
    <property type="entry name" value="SWARMING MOTILITY PROTEIN SWRC"/>
    <property type="match status" value="1"/>
</dbReference>